<dbReference type="PANTHER" id="PTHR43586">
    <property type="entry name" value="CYSTEINE DESULFURASE"/>
    <property type="match status" value="1"/>
</dbReference>
<evidence type="ECO:0000256" key="4">
    <source>
        <dbReference type="ARBA" id="ARBA00022898"/>
    </source>
</evidence>
<reference evidence="8 9" key="1">
    <citation type="journal article" date="2020" name="mSystems">
        <title>Defining Genomic and Predicted Metabolic Features of the Acetobacterium Genus.</title>
        <authorList>
            <person name="Ross D.E."/>
            <person name="Marshall C.W."/>
            <person name="Gulliver D."/>
            <person name="May H.D."/>
            <person name="Norman R.S."/>
        </authorList>
    </citation>
    <scope>NUCLEOTIDE SEQUENCE [LARGE SCALE GENOMIC DNA]</scope>
    <source>
        <strain evidence="8 9">DSM 8238</strain>
    </source>
</reference>
<feature type="domain" description="Aminotransferase class V" evidence="7">
    <location>
        <begin position="6"/>
        <end position="373"/>
    </location>
</feature>
<sequence>MLKKRIYLDHACTSFPKPEGMALAIVDYIEKNGTNINRGGYQDAYDTAEMVFETREMLSQLFNCSDCKNVIFTPNVTTSLNIILKGYLKTGDHVLVSSMEHNAVMRPLTQLKQFGVAFDRIPCNTKGELLLEELQKCLKPNTKAIVMTHASNVCGTVLPIERVGLFCQENGLDFIVDAAQTAGVLPIDMDAMGIDALAFTGHKSLLGPQGIGGFILKEAMIEKIEPLLSGGTGSISHTEEIPDFMPDRFEPGTMNLPGIVGLNASLKYLMAVGIQTIYEKEMMLTALLLEELSHIPELEIVGMSNTANRTAVVSVQALNHDLAGIAFRLDCEYGIMTRVGLHCSPSAHETLQTYPTGTLRFSLGHGNTKEEICYVAEALRKILNGI</sequence>
<dbReference type="Proteomes" id="UP000603234">
    <property type="component" value="Unassembled WGS sequence"/>
</dbReference>
<dbReference type="InterPro" id="IPR000192">
    <property type="entry name" value="Aminotrans_V_dom"/>
</dbReference>
<evidence type="ECO:0000256" key="5">
    <source>
        <dbReference type="ARBA" id="ARBA00050776"/>
    </source>
</evidence>
<evidence type="ECO:0000256" key="1">
    <source>
        <dbReference type="ARBA" id="ARBA00001933"/>
    </source>
</evidence>
<dbReference type="SUPFAM" id="SSF53383">
    <property type="entry name" value="PLP-dependent transferases"/>
    <property type="match status" value="1"/>
</dbReference>
<comment type="similarity">
    <text evidence="2">Belongs to the class-V pyridoxal-phosphate-dependent aminotransferase family. Csd subfamily.</text>
</comment>
<dbReference type="NCBIfam" id="TIGR01977">
    <property type="entry name" value="am_tr_V_EF2568"/>
    <property type="match status" value="1"/>
</dbReference>
<evidence type="ECO:0000313" key="8">
    <source>
        <dbReference type="EMBL" id="MBC3803671.1"/>
    </source>
</evidence>
<evidence type="ECO:0000313" key="9">
    <source>
        <dbReference type="Proteomes" id="UP000603234"/>
    </source>
</evidence>
<evidence type="ECO:0000256" key="3">
    <source>
        <dbReference type="ARBA" id="ARBA00012239"/>
    </source>
</evidence>
<keyword evidence="4" id="KW-0663">Pyridoxal phosphate</keyword>
<keyword evidence="9" id="KW-1185">Reference proteome</keyword>
<dbReference type="InterPro" id="IPR020578">
    <property type="entry name" value="Aminotrans_V_PyrdxlP_BS"/>
</dbReference>
<dbReference type="Pfam" id="PF00266">
    <property type="entry name" value="Aminotran_5"/>
    <property type="match status" value="1"/>
</dbReference>
<dbReference type="InterPro" id="IPR016454">
    <property type="entry name" value="Cysteine_dSase"/>
</dbReference>
<dbReference type="PIRSF" id="PIRSF005572">
    <property type="entry name" value="NifS"/>
    <property type="match status" value="1"/>
</dbReference>
<comment type="catalytic activity">
    <reaction evidence="5">
        <text>(sulfur carrier)-H + L-cysteine = (sulfur carrier)-SH + L-alanine</text>
        <dbReference type="Rhea" id="RHEA:43892"/>
        <dbReference type="Rhea" id="RHEA-COMP:14737"/>
        <dbReference type="Rhea" id="RHEA-COMP:14739"/>
        <dbReference type="ChEBI" id="CHEBI:29917"/>
        <dbReference type="ChEBI" id="CHEBI:35235"/>
        <dbReference type="ChEBI" id="CHEBI:57972"/>
        <dbReference type="ChEBI" id="CHEBI:64428"/>
        <dbReference type="EC" id="2.8.1.7"/>
    </reaction>
</comment>
<dbReference type="Gene3D" id="3.90.1150.10">
    <property type="entry name" value="Aspartate Aminotransferase, domain 1"/>
    <property type="match status" value="1"/>
</dbReference>
<dbReference type="EMBL" id="WJBC01000004">
    <property type="protein sequence ID" value="MBC3803671.1"/>
    <property type="molecule type" value="Genomic_DNA"/>
</dbReference>
<dbReference type="GO" id="GO:0008483">
    <property type="term" value="F:transaminase activity"/>
    <property type="evidence" value="ECO:0007669"/>
    <property type="project" value="UniProtKB-KW"/>
</dbReference>
<evidence type="ECO:0000256" key="6">
    <source>
        <dbReference type="RuleBase" id="RU004504"/>
    </source>
</evidence>
<dbReference type="Gene3D" id="3.40.640.10">
    <property type="entry name" value="Type I PLP-dependent aspartate aminotransferase-like (Major domain)"/>
    <property type="match status" value="1"/>
</dbReference>
<keyword evidence="8" id="KW-0032">Aminotransferase</keyword>
<dbReference type="InterPro" id="IPR015424">
    <property type="entry name" value="PyrdxlP-dep_Trfase"/>
</dbReference>
<proteinExistence type="inferred from homology"/>
<dbReference type="PANTHER" id="PTHR43586:SF4">
    <property type="entry name" value="ISOPENICILLIN N EPIMERASE"/>
    <property type="match status" value="1"/>
</dbReference>
<dbReference type="InterPro" id="IPR015422">
    <property type="entry name" value="PyrdxlP-dep_Trfase_small"/>
</dbReference>
<dbReference type="EC" id="2.8.1.7" evidence="3"/>
<accession>A0ABR6WTX8</accession>
<evidence type="ECO:0000259" key="7">
    <source>
        <dbReference type="Pfam" id="PF00266"/>
    </source>
</evidence>
<keyword evidence="8" id="KW-0808">Transferase</keyword>
<dbReference type="RefSeq" id="WP_186841573.1">
    <property type="nucleotide sequence ID" value="NZ_WJBC01000004.1"/>
</dbReference>
<dbReference type="InterPro" id="IPR015421">
    <property type="entry name" value="PyrdxlP-dep_Trfase_major"/>
</dbReference>
<gene>
    <name evidence="8" type="ORF">GH808_04385</name>
</gene>
<comment type="cofactor">
    <cofactor evidence="1 6">
        <name>pyridoxal 5'-phosphate</name>
        <dbReference type="ChEBI" id="CHEBI:597326"/>
    </cofactor>
</comment>
<evidence type="ECO:0000256" key="2">
    <source>
        <dbReference type="ARBA" id="ARBA00010447"/>
    </source>
</evidence>
<name>A0ABR6WTX8_9FIRM</name>
<protein>
    <recommendedName>
        <fullName evidence="3">cysteine desulfurase</fullName>
        <ecNumber evidence="3">2.8.1.7</ecNumber>
    </recommendedName>
</protein>
<comment type="caution">
    <text evidence="8">The sequence shown here is derived from an EMBL/GenBank/DDBJ whole genome shotgun (WGS) entry which is preliminary data.</text>
</comment>
<dbReference type="PROSITE" id="PS00595">
    <property type="entry name" value="AA_TRANSFER_CLASS_5"/>
    <property type="match status" value="1"/>
</dbReference>
<organism evidence="8 9">
    <name type="scientific">Acetobacterium fimetarium</name>
    <dbReference type="NCBI Taxonomy" id="52691"/>
    <lineage>
        <taxon>Bacteria</taxon>
        <taxon>Bacillati</taxon>
        <taxon>Bacillota</taxon>
        <taxon>Clostridia</taxon>
        <taxon>Eubacteriales</taxon>
        <taxon>Eubacteriaceae</taxon>
        <taxon>Acetobacterium</taxon>
    </lineage>
</organism>
<dbReference type="InterPro" id="IPR010969">
    <property type="entry name" value="Cys_dSase-rel_unknwn_funct"/>
</dbReference>